<dbReference type="AlphaFoldDB" id="A0A173MB46"/>
<keyword evidence="3" id="KW-1185">Reference proteome</keyword>
<dbReference type="PANTHER" id="PTHR34387">
    <property type="entry name" value="SLR1258 PROTEIN"/>
    <property type="match status" value="1"/>
</dbReference>
<dbReference type="KEGG" id="fln:FLA_0792"/>
<evidence type="ECO:0000313" key="2">
    <source>
        <dbReference type="EMBL" id="SIT32047.1"/>
    </source>
</evidence>
<dbReference type="EMBL" id="FTOR01000011">
    <property type="protein sequence ID" value="SIT32047.1"/>
    <property type="molecule type" value="Genomic_DNA"/>
</dbReference>
<dbReference type="Pfam" id="PF04402">
    <property type="entry name" value="SIMPL"/>
    <property type="match status" value="1"/>
</dbReference>
<protein>
    <recommendedName>
        <fullName evidence="4">DUF541 domain-containing protein</fullName>
    </recommendedName>
</protein>
<sequence>MKKILVCLVAVTAIFTASAQQTGKTEKTINVTGTAEMEVVPDEIYVQVELKEYDKKGVGKVDIEKIKNQFLEACKSIGLSEKEVSVQSFSGRDAHYWEYKRSKKQNPDMKASIVYSIKLADTRKMNELVDKLDDEATQSFFISRVSHSKLDEYKKQLKIEAIKAAKAKANYLAAAIDEQVGGAITINDVVENDVQPVIYPQTRMYANMSVAMDKVDEAMEVGFKKIKLQFSVSVTFALK</sequence>
<keyword evidence="1" id="KW-0732">Signal</keyword>
<dbReference type="Gene3D" id="3.30.70.2970">
    <property type="entry name" value="Protein of unknown function (DUF541), domain 2"/>
    <property type="match status" value="1"/>
</dbReference>
<dbReference type="GO" id="GO:0006974">
    <property type="term" value="P:DNA damage response"/>
    <property type="evidence" value="ECO:0007669"/>
    <property type="project" value="TreeGrafter"/>
</dbReference>
<dbReference type="STRING" id="477680.SAMN05421788_1117"/>
<organism evidence="2 3">
    <name type="scientific">Filimonas lacunae</name>
    <dbReference type="NCBI Taxonomy" id="477680"/>
    <lineage>
        <taxon>Bacteria</taxon>
        <taxon>Pseudomonadati</taxon>
        <taxon>Bacteroidota</taxon>
        <taxon>Chitinophagia</taxon>
        <taxon>Chitinophagales</taxon>
        <taxon>Chitinophagaceae</taxon>
        <taxon>Filimonas</taxon>
    </lineage>
</organism>
<feature type="signal peptide" evidence="1">
    <location>
        <begin position="1"/>
        <end position="19"/>
    </location>
</feature>
<proteinExistence type="predicted"/>
<dbReference type="RefSeq" id="WP_076381874.1">
    <property type="nucleotide sequence ID" value="NZ_AP017422.1"/>
</dbReference>
<dbReference type="OrthoDB" id="1242975at2"/>
<dbReference type="Proteomes" id="UP000186917">
    <property type="component" value="Unassembled WGS sequence"/>
</dbReference>
<dbReference type="PANTHER" id="PTHR34387:SF1">
    <property type="entry name" value="PERIPLASMIC IMMUNOGENIC PROTEIN"/>
    <property type="match status" value="1"/>
</dbReference>
<evidence type="ECO:0000313" key="3">
    <source>
        <dbReference type="Proteomes" id="UP000186917"/>
    </source>
</evidence>
<dbReference type="InterPro" id="IPR052022">
    <property type="entry name" value="26kDa_periplasmic_antigen"/>
</dbReference>
<gene>
    <name evidence="2" type="ORF">SAMN05421788_1117</name>
</gene>
<evidence type="ECO:0000256" key="1">
    <source>
        <dbReference type="SAM" id="SignalP"/>
    </source>
</evidence>
<dbReference type="Gene3D" id="3.30.110.170">
    <property type="entry name" value="Protein of unknown function (DUF541), domain 1"/>
    <property type="match status" value="1"/>
</dbReference>
<feature type="chain" id="PRO_5011654316" description="DUF541 domain-containing protein" evidence="1">
    <location>
        <begin position="20"/>
        <end position="239"/>
    </location>
</feature>
<accession>A0A173MB46</accession>
<evidence type="ECO:0008006" key="4">
    <source>
        <dbReference type="Google" id="ProtNLM"/>
    </source>
</evidence>
<dbReference type="InterPro" id="IPR007497">
    <property type="entry name" value="SIMPL/DUF541"/>
</dbReference>
<reference evidence="3" key="1">
    <citation type="submission" date="2017-01" db="EMBL/GenBank/DDBJ databases">
        <authorList>
            <person name="Varghese N."/>
            <person name="Submissions S."/>
        </authorList>
    </citation>
    <scope>NUCLEOTIDE SEQUENCE [LARGE SCALE GENOMIC DNA]</scope>
    <source>
        <strain evidence="3">DSM 21054</strain>
    </source>
</reference>
<name>A0A173MB46_9BACT</name>